<dbReference type="InterPro" id="IPR032704">
    <property type="entry name" value="Cms1"/>
</dbReference>
<feature type="compositionally biased region" description="Acidic residues" evidence="1">
    <location>
        <begin position="10"/>
        <end position="19"/>
    </location>
</feature>
<evidence type="ECO:0000313" key="3">
    <source>
        <dbReference type="Proteomes" id="UP001497383"/>
    </source>
</evidence>
<gene>
    <name evidence="2" type="ORF">LODBEIA_P02510</name>
</gene>
<feature type="compositionally biased region" description="Basic and acidic residues" evidence="1">
    <location>
        <begin position="51"/>
        <end position="61"/>
    </location>
</feature>
<keyword evidence="3" id="KW-1185">Reference proteome</keyword>
<feature type="compositionally biased region" description="Basic and acidic residues" evidence="1">
    <location>
        <begin position="177"/>
        <end position="194"/>
    </location>
</feature>
<accession>A0ABP0ZCX6</accession>
<evidence type="ECO:0000256" key="1">
    <source>
        <dbReference type="SAM" id="MobiDB-lite"/>
    </source>
</evidence>
<reference evidence="2 3" key="1">
    <citation type="submission" date="2024-03" db="EMBL/GenBank/DDBJ databases">
        <authorList>
            <person name="Brejova B."/>
        </authorList>
    </citation>
    <scope>NUCLEOTIDE SEQUENCE [LARGE SCALE GENOMIC DNA]</scope>
    <source>
        <strain evidence="2 3">CBS 14171</strain>
    </source>
</reference>
<dbReference type="Pfam" id="PF14617">
    <property type="entry name" value="CMS1"/>
    <property type="match status" value="2"/>
</dbReference>
<dbReference type="GeneID" id="92205447"/>
<feature type="compositionally biased region" description="Basic and acidic residues" evidence="1">
    <location>
        <begin position="77"/>
        <end position="96"/>
    </location>
</feature>
<dbReference type="EMBL" id="OZ022405">
    <property type="protein sequence ID" value="CAK9435524.1"/>
    <property type="molecule type" value="Genomic_DNA"/>
</dbReference>
<organism evidence="2 3">
    <name type="scientific">Lodderomyces beijingensis</name>
    <dbReference type="NCBI Taxonomy" id="1775926"/>
    <lineage>
        <taxon>Eukaryota</taxon>
        <taxon>Fungi</taxon>
        <taxon>Dikarya</taxon>
        <taxon>Ascomycota</taxon>
        <taxon>Saccharomycotina</taxon>
        <taxon>Pichiomycetes</taxon>
        <taxon>Debaryomycetaceae</taxon>
        <taxon>Candida/Lodderomyces clade</taxon>
        <taxon>Lodderomyces</taxon>
    </lineage>
</organism>
<dbReference type="PANTHER" id="PTHR24030">
    <property type="entry name" value="PROTEIN CMSS1"/>
    <property type="match status" value="1"/>
</dbReference>
<dbReference type="PANTHER" id="PTHR24030:SF0">
    <property type="entry name" value="PROTEIN CMSS1"/>
    <property type="match status" value="1"/>
</dbReference>
<dbReference type="RefSeq" id="XP_066827189.1">
    <property type="nucleotide sequence ID" value="XM_066972517.1"/>
</dbReference>
<feature type="compositionally biased region" description="Acidic residues" evidence="1">
    <location>
        <begin position="29"/>
        <end position="50"/>
    </location>
</feature>
<sequence>MAPEAKVQPEADDLDDGLEYEVYNSAGEDGGEEEGETNGVDVSDEGDCEQEGDKDKEENESKNSAAGQNESRKRKKSDSTFKEKKRLKMEIDTENKKNISLEDNPEVITEFINSKITRKHSDLTALELSELYFTKSDIRTTAEFKKPRTLDNLGDYINQRFKNMLPGKQSKSKKNSKGSEEKQQVENAKRAGEEADAGMDRKFIAIVSMSAIRACDVHRATKDLNGGSLKLINKNKLHVDLKLVATTRSRILCCTPGRLVKLLNDKDSKLRSDEIKIVLVDNSYLDQKKQNVWDIKETVEALKELTKNGSKIYLY</sequence>
<evidence type="ECO:0008006" key="4">
    <source>
        <dbReference type="Google" id="ProtNLM"/>
    </source>
</evidence>
<evidence type="ECO:0000313" key="2">
    <source>
        <dbReference type="EMBL" id="CAK9435524.1"/>
    </source>
</evidence>
<feature type="region of interest" description="Disordered" evidence="1">
    <location>
        <begin position="1"/>
        <end position="96"/>
    </location>
</feature>
<feature type="region of interest" description="Disordered" evidence="1">
    <location>
        <begin position="161"/>
        <end position="194"/>
    </location>
</feature>
<proteinExistence type="predicted"/>
<dbReference type="Proteomes" id="UP001497383">
    <property type="component" value="Chromosome 1"/>
</dbReference>
<name>A0ABP0ZCX6_9ASCO</name>
<protein>
    <recommendedName>
        <fullName evidence="4">Protein CMS1</fullName>
    </recommendedName>
</protein>